<comment type="caution">
    <text evidence="2">The sequence shown here is derived from an EMBL/GenBank/DDBJ whole genome shotgun (WGS) entry which is preliminary data.</text>
</comment>
<evidence type="ECO:0000313" key="3">
    <source>
        <dbReference type="Proteomes" id="UP001194696"/>
    </source>
</evidence>
<keyword evidence="3" id="KW-1185">Reference proteome</keyword>
<evidence type="ECO:0000256" key="1">
    <source>
        <dbReference type="SAM" id="MobiDB-lite"/>
    </source>
</evidence>
<reference evidence="2 3" key="1">
    <citation type="journal article" date="2020" name="Fungal Divers.">
        <title>Resolving the Mortierellaceae phylogeny through synthesis of multi-gene phylogenetics and phylogenomics.</title>
        <authorList>
            <person name="Vandepol N."/>
            <person name="Liber J."/>
            <person name="Desiro A."/>
            <person name="Na H."/>
            <person name="Kennedy M."/>
            <person name="Barry K."/>
            <person name="Grigoriev I.V."/>
            <person name="Miller A.N."/>
            <person name="O'Donnell K."/>
            <person name="Stajich J.E."/>
            <person name="Bonito G."/>
        </authorList>
    </citation>
    <scope>NUCLEOTIDE SEQUENCE [LARGE SCALE GENOMIC DNA]</scope>
    <source>
        <strain evidence="2 3">AD045</strain>
    </source>
</reference>
<accession>A0ABQ7K341</accession>
<protein>
    <submittedName>
        <fullName evidence="2">Uncharacterized protein</fullName>
    </submittedName>
</protein>
<dbReference type="EMBL" id="JAAAIM010000286">
    <property type="protein sequence ID" value="KAG0290571.1"/>
    <property type="molecule type" value="Genomic_DNA"/>
</dbReference>
<dbReference type="Proteomes" id="UP001194696">
    <property type="component" value="Unassembled WGS sequence"/>
</dbReference>
<organism evidence="2 3">
    <name type="scientific">Linnemannia gamsii</name>
    <dbReference type="NCBI Taxonomy" id="64522"/>
    <lineage>
        <taxon>Eukaryota</taxon>
        <taxon>Fungi</taxon>
        <taxon>Fungi incertae sedis</taxon>
        <taxon>Mucoromycota</taxon>
        <taxon>Mortierellomycotina</taxon>
        <taxon>Mortierellomycetes</taxon>
        <taxon>Mortierellales</taxon>
        <taxon>Mortierellaceae</taxon>
        <taxon>Linnemannia</taxon>
    </lineage>
</organism>
<proteinExistence type="predicted"/>
<gene>
    <name evidence="2" type="ORF">BGZ96_005965</name>
</gene>
<feature type="region of interest" description="Disordered" evidence="1">
    <location>
        <begin position="1"/>
        <end position="29"/>
    </location>
</feature>
<evidence type="ECO:0000313" key="2">
    <source>
        <dbReference type="EMBL" id="KAG0290571.1"/>
    </source>
</evidence>
<sequence length="111" mass="12756">MSDNPNPRPASRADDSRGPTHRNPNLYESTTAITSLIQALRKLRTRRLIEEQRPVFIPLMAKANRQVHDDEVFSLMDKVQEFLASEQQFVLILGDSGSEKSTFSRHLEHRL</sequence>
<name>A0ABQ7K341_9FUNG</name>